<dbReference type="Proteomes" id="UP000807115">
    <property type="component" value="Chromosome 2"/>
</dbReference>
<dbReference type="AlphaFoldDB" id="A0A921RLU5"/>
<reference evidence="1" key="1">
    <citation type="journal article" date="2019" name="BMC Genomics">
        <title>A new reference genome for Sorghum bicolor reveals high levels of sequence similarity between sweet and grain genotypes: implications for the genetics of sugar metabolism.</title>
        <authorList>
            <person name="Cooper E.A."/>
            <person name="Brenton Z.W."/>
            <person name="Flinn B.S."/>
            <person name="Jenkins J."/>
            <person name="Shu S."/>
            <person name="Flowers D."/>
            <person name="Luo F."/>
            <person name="Wang Y."/>
            <person name="Xia P."/>
            <person name="Barry K."/>
            <person name="Daum C."/>
            <person name="Lipzen A."/>
            <person name="Yoshinaga Y."/>
            <person name="Schmutz J."/>
            <person name="Saski C."/>
            <person name="Vermerris W."/>
            <person name="Kresovich S."/>
        </authorList>
    </citation>
    <scope>NUCLEOTIDE SEQUENCE</scope>
</reference>
<protein>
    <submittedName>
        <fullName evidence="1">Uncharacterized protein</fullName>
    </submittedName>
</protein>
<sequence>MSPGSFSLLEICFLFPQNELGTILMDLNLDFKEFDMWYIWCIKEVVKKVYLMEEVNGKISRKVIRCQNKF</sequence>
<name>A0A921RLU5_SORBI</name>
<proteinExistence type="predicted"/>
<gene>
    <name evidence="1" type="ORF">BDA96_02G074800</name>
</gene>
<evidence type="ECO:0000313" key="1">
    <source>
        <dbReference type="EMBL" id="KAG0542105.1"/>
    </source>
</evidence>
<comment type="caution">
    <text evidence="1">The sequence shown here is derived from an EMBL/GenBank/DDBJ whole genome shotgun (WGS) entry which is preliminary data.</text>
</comment>
<evidence type="ECO:0000313" key="2">
    <source>
        <dbReference type="Proteomes" id="UP000807115"/>
    </source>
</evidence>
<accession>A0A921RLU5</accession>
<dbReference type="EMBL" id="CM027681">
    <property type="protein sequence ID" value="KAG0542105.1"/>
    <property type="molecule type" value="Genomic_DNA"/>
</dbReference>
<reference evidence="1" key="2">
    <citation type="submission" date="2020-10" db="EMBL/GenBank/DDBJ databases">
        <authorList>
            <person name="Cooper E.A."/>
            <person name="Brenton Z.W."/>
            <person name="Flinn B.S."/>
            <person name="Jenkins J."/>
            <person name="Shu S."/>
            <person name="Flowers D."/>
            <person name="Luo F."/>
            <person name="Wang Y."/>
            <person name="Xia P."/>
            <person name="Barry K."/>
            <person name="Daum C."/>
            <person name="Lipzen A."/>
            <person name="Yoshinaga Y."/>
            <person name="Schmutz J."/>
            <person name="Saski C."/>
            <person name="Vermerris W."/>
            <person name="Kresovich S."/>
        </authorList>
    </citation>
    <scope>NUCLEOTIDE SEQUENCE</scope>
</reference>
<organism evidence="1 2">
    <name type="scientific">Sorghum bicolor</name>
    <name type="common">Sorghum</name>
    <name type="synonym">Sorghum vulgare</name>
    <dbReference type="NCBI Taxonomy" id="4558"/>
    <lineage>
        <taxon>Eukaryota</taxon>
        <taxon>Viridiplantae</taxon>
        <taxon>Streptophyta</taxon>
        <taxon>Embryophyta</taxon>
        <taxon>Tracheophyta</taxon>
        <taxon>Spermatophyta</taxon>
        <taxon>Magnoliopsida</taxon>
        <taxon>Liliopsida</taxon>
        <taxon>Poales</taxon>
        <taxon>Poaceae</taxon>
        <taxon>PACMAD clade</taxon>
        <taxon>Panicoideae</taxon>
        <taxon>Andropogonodae</taxon>
        <taxon>Andropogoneae</taxon>
        <taxon>Sorghinae</taxon>
        <taxon>Sorghum</taxon>
    </lineage>
</organism>